<evidence type="ECO:0000259" key="1">
    <source>
        <dbReference type="Pfam" id="PF00496"/>
    </source>
</evidence>
<protein>
    <submittedName>
        <fullName evidence="2">ABC transporter family substrate-binding protein</fullName>
    </submittedName>
</protein>
<dbReference type="SUPFAM" id="SSF53850">
    <property type="entry name" value="Periplasmic binding protein-like II"/>
    <property type="match status" value="1"/>
</dbReference>
<dbReference type="PANTHER" id="PTHR30290:SF65">
    <property type="entry name" value="MONOACYL PHOSPHATIDYLINOSITOL TETRAMANNOSIDE-BINDING PROTEIN LPQW-RELATED"/>
    <property type="match status" value="1"/>
</dbReference>
<dbReference type="Proteomes" id="UP001183388">
    <property type="component" value="Unassembled WGS sequence"/>
</dbReference>
<name>A0ABU2LG83_9ACTN</name>
<dbReference type="EMBL" id="JAVREN010000083">
    <property type="protein sequence ID" value="MDT0310595.1"/>
    <property type="molecule type" value="Genomic_DNA"/>
</dbReference>
<dbReference type="PANTHER" id="PTHR30290">
    <property type="entry name" value="PERIPLASMIC BINDING COMPONENT OF ABC TRANSPORTER"/>
    <property type="match status" value="1"/>
</dbReference>
<dbReference type="Gene3D" id="3.10.105.10">
    <property type="entry name" value="Dipeptide-binding Protein, Domain 3"/>
    <property type="match status" value="1"/>
</dbReference>
<comment type="caution">
    <text evidence="2">The sequence shown here is derived from an EMBL/GenBank/DDBJ whole genome shotgun (WGS) entry which is preliminary data.</text>
</comment>
<dbReference type="InterPro" id="IPR000914">
    <property type="entry name" value="SBP_5_dom"/>
</dbReference>
<dbReference type="Gene3D" id="3.40.190.10">
    <property type="entry name" value="Periplasmic binding protein-like II"/>
    <property type="match status" value="1"/>
</dbReference>
<dbReference type="PIRSF" id="PIRSF002741">
    <property type="entry name" value="MppA"/>
    <property type="match status" value="1"/>
</dbReference>
<dbReference type="CDD" id="cd08501">
    <property type="entry name" value="PBP2_Lpqw"/>
    <property type="match status" value="1"/>
</dbReference>
<sequence>MGGTLLLAACGGSGDDGEEGGGDETTITYGMAQPFTAYNNTTASANTVANGQVTEWVLSGFWYFGNEDGDLVRDETFGTFEQVSEDPLTVEYTINEEAVWSDGEAIDCDDILLWWTAQSGAFDGLFSAIGTDGVEDTARPECAPGDRTFQLAYDTPFADWQFNGPSHGNTTMLPAHVVAEQGGLTSEEFLTALQGEDPAPLEDAAAFYNEGWTLSGGLPDPELIPSSGPFMITDYVPEQSVTLSANPDYWGEAPGVDRIVIRQIPEEEQIAALQNGDVDVIEPQPTVDIAQQIADASPGIESSVAEENTYEHLDFNFNEGPFADSLPLRQAFALCVPRETLVENLIRPVVPDAVVKDVRNVVPWDQEAYQTAVEASSASLEEFGEQDIDRAREILEAEDAVGTTVRLGTLDNQRRNDAGNLIVAACNEAGFNVEFEPAADFFDSALPENNFDVAMFAWSGSPDRSGWNSTYRSVNECTPDGKGNNNGCYSNPDLDALLDEVLRTSDLTEADAITGEIEAMLWEDMVTIPLYQHPGIVAWNPDVQNIVNNPSQNGIVWNLPEWTRAS</sequence>
<keyword evidence="3" id="KW-1185">Reference proteome</keyword>
<accession>A0ABU2LG83</accession>
<reference evidence="3" key="1">
    <citation type="submission" date="2023-07" db="EMBL/GenBank/DDBJ databases">
        <title>30 novel species of actinomycetes from the DSMZ collection.</title>
        <authorList>
            <person name="Nouioui I."/>
        </authorList>
    </citation>
    <scope>NUCLEOTIDE SEQUENCE [LARGE SCALE GENOMIC DNA]</scope>
    <source>
        <strain evidence="3">DSM 44917</strain>
    </source>
</reference>
<feature type="domain" description="Solute-binding protein family 5" evidence="1">
    <location>
        <begin position="82"/>
        <end position="464"/>
    </location>
</feature>
<organism evidence="2 3">
    <name type="scientific">Streptomyces boetiae</name>
    <dbReference type="NCBI Taxonomy" id="3075541"/>
    <lineage>
        <taxon>Bacteria</taxon>
        <taxon>Bacillati</taxon>
        <taxon>Actinomycetota</taxon>
        <taxon>Actinomycetes</taxon>
        <taxon>Kitasatosporales</taxon>
        <taxon>Streptomycetaceae</taxon>
        <taxon>Streptomyces</taxon>
    </lineage>
</organism>
<evidence type="ECO:0000313" key="2">
    <source>
        <dbReference type="EMBL" id="MDT0310595.1"/>
    </source>
</evidence>
<evidence type="ECO:0000313" key="3">
    <source>
        <dbReference type="Proteomes" id="UP001183388"/>
    </source>
</evidence>
<dbReference type="Pfam" id="PF00496">
    <property type="entry name" value="SBP_bac_5"/>
    <property type="match status" value="1"/>
</dbReference>
<proteinExistence type="predicted"/>
<dbReference type="InterPro" id="IPR039424">
    <property type="entry name" value="SBP_5"/>
</dbReference>
<dbReference type="RefSeq" id="WP_311633561.1">
    <property type="nucleotide sequence ID" value="NZ_JAVREN010000083.1"/>
</dbReference>
<dbReference type="InterPro" id="IPR030678">
    <property type="entry name" value="Peptide/Ni-bd"/>
</dbReference>
<gene>
    <name evidence="2" type="ORF">RM780_27135</name>
</gene>